<evidence type="ECO:0000256" key="1">
    <source>
        <dbReference type="ARBA" id="ARBA00006171"/>
    </source>
</evidence>
<sequence>MFAAAIFDMDGLLIDSERPIMAAWIEAARTLDIELSHSQYLQVVGLAMTESQHILASLLGGPDAYDHAAAHVRRRLQLERSDGTPLFPVKPGAAEFLAALRERGTRCAVASSSTSGQIQACLGSLGLLHHFSAFAGGDEVAHAKPDPALYLLAAERLGVDPAECIAFEDSENGAKAALAAGLRVVVVPDLKHPPEAITGRAFHVLESLHDAVPHLPRWFPSPAGTQGKQPA</sequence>
<dbReference type="NCBIfam" id="TIGR01509">
    <property type="entry name" value="HAD-SF-IA-v3"/>
    <property type="match status" value="1"/>
</dbReference>
<organism evidence="4 5">
    <name type="scientific">Variovorax paradoxus</name>
    <dbReference type="NCBI Taxonomy" id="34073"/>
    <lineage>
        <taxon>Bacteria</taxon>
        <taxon>Pseudomonadati</taxon>
        <taxon>Pseudomonadota</taxon>
        <taxon>Betaproteobacteria</taxon>
        <taxon>Burkholderiales</taxon>
        <taxon>Comamonadaceae</taxon>
        <taxon>Variovorax</taxon>
    </lineage>
</organism>
<dbReference type="InterPro" id="IPR006439">
    <property type="entry name" value="HAD-SF_hydro_IA"/>
</dbReference>
<dbReference type="InterPro" id="IPR051806">
    <property type="entry name" value="HAD-like_SPP"/>
</dbReference>
<comment type="similarity">
    <text evidence="1">Belongs to the HAD-like hydrolase superfamily. CbbY/CbbZ/Gph/YieH family.</text>
</comment>
<dbReference type="PANTHER" id="PTHR43481:SF4">
    <property type="entry name" value="GLYCEROL-1-PHOSPHATE PHOSPHOHYDROLASE 1-RELATED"/>
    <property type="match status" value="1"/>
</dbReference>
<protein>
    <submittedName>
        <fullName evidence="4">HAD family hydrolase</fullName>
    </submittedName>
</protein>
<dbReference type="Gene3D" id="3.40.50.1000">
    <property type="entry name" value="HAD superfamily/HAD-like"/>
    <property type="match status" value="1"/>
</dbReference>
<dbReference type="InterPro" id="IPR023198">
    <property type="entry name" value="PGP-like_dom2"/>
</dbReference>
<dbReference type="SUPFAM" id="SSF56784">
    <property type="entry name" value="HAD-like"/>
    <property type="match status" value="1"/>
</dbReference>
<dbReference type="GO" id="GO:0050308">
    <property type="term" value="F:sugar-phosphatase activity"/>
    <property type="evidence" value="ECO:0007669"/>
    <property type="project" value="TreeGrafter"/>
</dbReference>
<dbReference type="Pfam" id="PF00702">
    <property type="entry name" value="Hydrolase"/>
    <property type="match status" value="1"/>
</dbReference>
<evidence type="ECO:0000313" key="5">
    <source>
        <dbReference type="Proteomes" id="UP000077852"/>
    </source>
</evidence>
<dbReference type="InterPro" id="IPR023214">
    <property type="entry name" value="HAD_sf"/>
</dbReference>
<accession>A0AA91DSZ8</accession>
<proteinExistence type="inferred from homology"/>
<dbReference type="InterPro" id="IPR036412">
    <property type="entry name" value="HAD-like_sf"/>
</dbReference>
<evidence type="ECO:0000256" key="2">
    <source>
        <dbReference type="ARBA" id="ARBA00022723"/>
    </source>
</evidence>
<name>A0AA91DSZ8_VARPD</name>
<dbReference type="AlphaFoldDB" id="A0AA91DSZ8"/>
<dbReference type="Proteomes" id="UP000077852">
    <property type="component" value="Unassembled WGS sequence"/>
</dbReference>
<evidence type="ECO:0000256" key="3">
    <source>
        <dbReference type="ARBA" id="ARBA00022801"/>
    </source>
</evidence>
<comment type="caution">
    <text evidence="4">The sequence shown here is derived from an EMBL/GenBank/DDBJ whole genome shotgun (WGS) entry which is preliminary data.</text>
</comment>
<dbReference type="SFLD" id="SFLDS00003">
    <property type="entry name" value="Haloacid_Dehalogenase"/>
    <property type="match status" value="1"/>
</dbReference>
<dbReference type="GO" id="GO:0000287">
    <property type="term" value="F:magnesium ion binding"/>
    <property type="evidence" value="ECO:0007669"/>
    <property type="project" value="UniProtKB-ARBA"/>
</dbReference>
<evidence type="ECO:0000313" key="4">
    <source>
        <dbReference type="EMBL" id="OAK66728.1"/>
    </source>
</evidence>
<dbReference type="SFLD" id="SFLDG01129">
    <property type="entry name" value="C1.5:_HAD__Beta-PGM__Phosphata"/>
    <property type="match status" value="1"/>
</dbReference>
<dbReference type="FunFam" id="3.40.50.1000:FF:000036">
    <property type="entry name" value="HAD family hydrolase"/>
    <property type="match status" value="1"/>
</dbReference>
<dbReference type="PRINTS" id="PR00413">
    <property type="entry name" value="HADHALOGNASE"/>
</dbReference>
<dbReference type="SFLD" id="SFLDG01135">
    <property type="entry name" value="C1.5.6:_HAD__Beta-PGM__Phospha"/>
    <property type="match status" value="1"/>
</dbReference>
<reference evidence="4 5" key="1">
    <citation type="submission" date="2016-03" db="EMBL/GenBank/DDBJ databases">
        <title>Genome sequence of Variovorax paradoxus KB5.</title>
        <authorList>
            <person name="Jeong H."/>
            <person name="Hong C.E."/>
            <person name="Jo S.H."/>
            <person name="Park J.M."/>
        </authorList>
    </citation>
    <scope>NUCLEOTIDE SEQUENCE [LARGE SCALE GENOMIC DNA]</scope>
    <source>
        <strain evidence="4 5">KB5</strain>
    </source>
</reference>
<dbReference type="RefSeq" id="WP_081265926.1">
    <property type="nucleotide sequence ID" value="NZ_LVHG01000013.1"/>
</dbReference>
<gene>
    <name evidence="4" type="ORF">A3K87_05855</name>
</gene>
<dbReference type="EMBL" id="LVHG01000013">
    <property type="protein sequence ID" value="OAK66728.1"/>
    <property type="molecule type" value="Genomic_DNA"/>
</dbReference>
<dbReference type="Gene3D" id="1.10.150.240">
    <property type="entry name" value="Putative phosphatase, domain 2"/>
    <property type="match status" value="1"/>
</dbReference>
<keyword evidence="2" id="KW-0479">Metal-binding</keyword>
<keyword evidence="3 4" id="KW-0378">Hydrolase</keyword>
<dbReference type="PANTHER" id="PTHR43481">
    <property type="entry name" value="FRUCTOSE-1-PHOSPHATE PHOSPHATASE"/>
    <property type="match status" value="1"/>
</dbReference>